<organism evidence="2 3">
    <name type="scientific">Perkinsus chesapeaki</name>
    <name type="common">Clam parasite</name>
    <name type="synonym">Perkinsus andrewsi</name>
    <dbReference type="NCBI Taxonomy" id="330153"/>
    <lineage>
        <taxon>Eukaryota</taxon>
        <taxon>Sar</taxon>
        <taxon>Alveolata</taxon>
        <taxon>Perkinsozoa</taxon>
        <taxon>Perkinsea</taxon>
        <taxon>Perkinsida</taxon>
        <taxon>Perkinsidae</taxon>
        <taxon>Perkinsus</taxon>
    </lineage>
</organism>
<dbReference type="OrthoDB" id="10362339at2759"/>
<comment type="caution">
    <text evidence="2">The sequence shown here is derived from an EMBL/GenBank/DDBJ whole genome shotgun (WGS) entry which is preliminary data.</text>
</comment>
<sequence length="310" mass="35373">MTARISAEANLLERIHLFRTDWQQGSGNLKKFIRDCQQLREVRPEVWTKRVALAYVELLTDIKDRPAPARREESSVTRCRSIRNGYAQSVPECSIYFDLTKASDERPLDTVRNIPEVMEFLSNLKCSHNAPRPVENRYYTGTVDDGRPKSVVLGASREWDSIHDHQIVQSNAMHNDCDHSSWSQQSTRPSSEQGDVTTVLTSTTQSLGERNNAWEAMLYQQRPTDHYVRSELPTAAHRQKDTVETAPQNGRRLSGRNLDEISRAYGSDFMQTRQGIKNMKCPDAWIPGHECDELCSTLLHGLEDQLTSRG</sequence>
<dbReference type="AlphaFoldDB" id="A0A7J6LBB4"/>
<evidence type="ECO:0000256" key="1">
    <source>
        <dbReference type="SAM" id="MobiDB-lite"/>
    </source>
</evidence>
<reference evidence="2 3" key="1">
    <citation type="submission" date="2020-04" db="EMBL/GenBank/DDBJ databases">
        <title>Perkinsus chesapeaki whole genome sequence.</title>
        <authorList>
            <person name="Bogema D.R."/>
        </authorList>
    </citation>
    <scope>NUCLEOTIDE SEQUENCE [LARGE SCALE GENOMIC DNA]</scope>
    <source>
        <strain evidence="2">ATCC PRA-425</strain>
    </source>
</reference>
<dbReference type="EMBL" id="JAAPAO010000590">
    <property type="protein sequence ID" value="KAF4656557.1"/>
    <property type="molecule type" value="Genomic_DNA"/>
</dbReference>
<gene>
    <name evidence="2" type="ORF">FOL47_008879</name>
</gene>
<feature type="compositionally biased region" description="Low complexity" evidence="1">
    <location>
        <begin position="180"/>
        <end position="196"/>
    </location>
</feature>
<keyword evidence="3" id="KW-1185">Reference proteome</keyword>
<evidence type="ECO:0000313" key="3">
    <source>
        <dbReference type="Proteomes" id="UP000591131"/>
    </source>
</evidence>
<proteinExistence type="predicted"/>
<feature type="region of interest" description="Disordered" evidence="1">
    <location>
        <begin position="175"/>
        <end position="196"/>
    </location>
</feature>
<dbReference type="Proteomes" id="UP000591131">
    <property type="component" value="Unassembled WGS sequence"/>
</dbReference>
<accession>A0A7J6LBB4</accession>
<name>A0A7J6LBB4_PERCH</name>
<protein>
    <submittedName>
        <fullName evidence="2">Uncharacterized protein</fullName>
    </submittedName>
</protein>
<evidence type="ECO:0000313" key="2">
    <source>
        <dbReference type="EMBL" id="KAF4656557.1"/>
    </source>
</evidence>